<gene>
    <name evidence="3" type="ORF">Dda_3024</name>
</gene>
<feature type="compositionally biased region" description="Low complexity" evidence="1">
    <location>
        <begin position="112"/>
        <end position="122"/>
    </location>
</feature>
<dbReference type="Pfam" id="PF22980">
    <property type="entry name" value="Myb_DNA-bind_8"/>
    <property type="match status" value="1"/>
</dbReference>
<feature type="region of interest" description="Disordered" evidence="1">
    <location>
        <begin position="105"/>
        <end position="163"/>
    </location>
</feature>
<dbReference type="InterPro" id="IPR054505">
    <property type="entry name" value="Myb_DNA-bind_8"/>
</dbReference>
<evidence type="ECO:0000313" key="4">
    <source>
        <dbReference type="Proteomes" id="UP001221413"/>
    </source>
</evidence>
<comment type="caution">
    <text evidence="3">The sequence shown here is derived from an EMBL/GenBank/DDBJ whole genome shotgun (WGS) entry which is preliminary data.</text>
</comment>
<dbReference type="EMBL" id="JAQGDS010000003">
    <property type="protein sequence ID" value="KAJ6262219.1"/>
    <property type="molecule type" value="Genomic_DNA"/>
</dbReference>
<reference evidence="3" key="1">
    <citation type="submission" date="2023-01" db="EMBL/GenBank/DDBJ databases">
        <title>The chitinases involved in constricting ring structure development in the nematode-trapping fungus Drechslerella dactyloides.</title>
        <authorList>
            <person name="Wang R."/>
            <person name="Zhang L."/>
            <person name="Tang P."/>
            <person name="Li S."/>
            <person name="Liang L."/>
        </authorList>
    </citation>
    <scope>NUCLEOTIDE SEQUENCE</scope>
    <source>
        <strain evidence="3">YMF1.00031</strain>
    </source>
</reference>
<accession>A0AAD6J251</accession>
<name>A0AAD6J251_DREDA</name>
<dbReference type="Proteomes" id="UP001221413">
    <property type="component" value="Unassembled WGS sequence"/>
</dbReference>
<evidence type="ECO:0000256" key="1">
    <source>
        <dbReference type="SAM" id="MobiDB-lite"/>
    </source>
</evidence>
<sequence length="211" mass="22856">MVERLADEAVSGEEGQLVRVFEECRGRFFLSVVNIVNMPAKLTHTQEASFLLDIIKHSDLKSINWQAIADKKQIKKGAAQMRYQRLKQAIEKAEAQEAGITLPDAARSDGEAPSPSAAASAPVTPKKPRANKVEKTKTPSSGRKRKTAIDPSMITPTSSMTSSMSAVSVSMQSVSPSPVPVAVKMEPRDYAPIHPAQPVSYVPAHMTGMPY</sequence>
<proteinExistence type="predicted"/>
<organism evidence="3 4">
    <name type="scientific">Drechslerella dactyloides</name>
    <name type="common">Nematode-trapping fungus</name>
    <name type="synonym">Arthrobotrys dactyloides</name>
    <dbReference type="NCBI Taxonomy" id="74499"/>
    <lineage>
        <taxon>Eukaryota</taxon>
        <taxon>Fungi</taxon>
        <taxon>Dikarya</taxon>
        <taxon>Ascomycota</taxon>
        <taxon>Pezizomycotina</taxon>
        <taxon>Orbiliomycetes</taxon>
        <taxon>Orbiliales</taxon>
        <taxon>Orbiliaceae</taxon>
        <taxon>Drechslerella</taxon>
    </lineage>
</organism>
<dbReference type="AlphaFoldDB" id="A0AAD6J251"/>
<evidence type="ECO:0000313" key="3">
    <source>
        <dbReference type="EMBL" id="KAJ6262219.1"/>
    </source>
</evidence>
<feature type="domain" description="Myb-like DNA-binding" evidence="2">
    <location>
        <begin position="48"/>
        <end position="91"/>
    </location>
</feature>
<evidence type="ECO:0000259" key="2">
    <source>
        <dbReference type="Pfam" id="PF22980"/>
    </source>
</evidence>
<protein>
    <recommendedName>
        <fullName evidence="2">Myb-like DNA-binding domain-containing protein</fullName>
    </recommendedName>
</protein>
<feature type="compositionally biased region" description="Low complexity" evidence="1">
    <location>
        <begin position="151"/>
        <end position="163"/>
    </location>
</feature>
<keyword evidence="4" id="KW-1185">Reference proteome</keyword>